<gene>
    <name evidence="1" type="ORF">GMARGA_LOCUS24889</name>
</gene>
<accession>A0ABN7W1J7</accession>
<sequence>MKIFAPHPPYPSHFLSKMQIIQEIISESFAMLNQNNTYDVLTAIEEN</sequence>
<evidence type="ECO:0000313" key="2">
    <source>
        <dbReference type="Proteomes" id="UP000789901"/>
    </source>
</evidence>
<dbReference type="EMBL" id="CAJVQB010026870">
    <property type="protein sequence ID" value="CAG8809436.1"/>
    <property type="molecule type" value="Genomic_DNA"/>
</dbReference>
<name>A0ABN7W1J7_GIGMA</name>
<protein>
    <submittedName>
        <fullName evidence="1">27858_t:CDS:1</fullName>
    </submittedName>
</protein>
<keyword evidence="2" id="KW-1185">Reference proteome</keyword>
<organism evidence="1 2">
    <name type="scientific">Gigaspora margarita</name>
    <dbReference type="NCBI Taxonomy" id="4874"/>
    <lineage>
        <taxon>Eukaryota</taxon>
        <taxon>Fungi</taxon>
        <taxon>Fungi incertae sedis</taxon>
        <taxon>Mucoromycota</taxon>
        <taxon>Glomeromycotina</taxon>
        <taxon>Glomeromycetes</taxon>
        <taxon>Diversisporales</taxon>
        <taxon>Gigasporaceae</taxon>
        <taxon>Gigaspora</taxon>
    </lineage>
</organism>
<evidence type="ECO:0000313" key="1">
    <source>
        <dbReference type="EMBL" id="CAG8809436.1"/>
    </source>
</evidence>
<dbReference type="Proteomes" id="UP000789901">
    <property type="component" value="Unassembled WGS sequence"/>
</dbReference>
<reference evidence="1 2" key="1">
    <citation type="submission" date="2021-06" db="EMBL/GenBank/DDBJ databases">
        <authorList>
            <person name="Kallberg Y."/>
            <person name="Tangrot J."/>
            <person name="Rosling A."/>
        </authorList>
    </citation>
    <scope>NUCLEOTIDE SEQUENCE [LARGE SCALE GENOMIC DNA]</scope>
    <source>
        <strain evidence="1 2">120-4 pot B 10/14</strain>
    </source>
</reference>
<comment type="caution">
    <text evidence="1">The sequence shown here is derived from an EMBL/GenBank/DDBJ whole genome shotgun (WGS) entry which is preliminary data.</text>
</comment>
<proteinExistence type="predicted"/>
<feature type="non-terminal residue" evidence="1">
    <location>
        <position position="47"/>
    </location>
</feature>